<name>I7L5F9_9LACO</name>
<evidence type="ECO:0000259" key="6">
    <source>
        <dbReference type="PROSITE" id="PS51898"/>
    </source>
</evidence>
<dbReference type="InterPro" id="IPR013762">
    <property type="entry name" value="Integrase-like_cat_sf"/>
</dbReference>
<dbReference type="PROSITE" id="PS51900">
    <property type="entry name" value="CB"/>
    <property type="match status" value="1"/>
</dbReference>
<dbReference type="PANTHER" id="PTHR30629">
    <property type="entry name" value="PROPHAGE INTEGRASE"/>
    <property type="match status" value="1"/>
</dbReference>
<dbReference type="RefSeq" id="WP_008470090.1">
    <property type="nucleotide sequence ID" value="NZ_AYZP01000028.1"/>
</dbReference>
<gene>
    <name evidence="8" type="ORF">BN55_07350</name>
</gene>
<comment type="caution">
    <text evidence="8">The sequence shown here is derived from an EMBL/GenBank/DDBJ whole genome shotgun (WGS) entry which is preliminary data.</text>
</comment>
<dbReference type="EMBL" id="CAKE01000002">
    <property type="protein sequence ID" value="CCI81367.1"/>
    <property type="molecule type" value="Genomic_DNA"/>
</dbReference>
<evidence type="ECO:0000259" key="7">
    <source>
        <dbReference type="PROSITE" id="PS51900"/>
    </source>
</evidence>
<dbReference type="InterPro" id="IPR002104">
    <property type="entry name" value="Integrase_catalytic"/>
</dbReference>
<protein>
    <submittedName>
        <fullName evidence="8">Tyrosine recombinase XerC</fullName>
    </submittedName>
</protein>
<accession>I7L5F9</accession>
<feature type="domain" description="Core-binding (CB)" evidence="7">
    <location>
        <begin position="63"/>
        <end position="146"/>
    </location>
</feature>
<dbReference type="InterPro" id="IPR010998">
    <property type="entry name" value="Integrase_recombinase_N"/>
</dbReference>
<dbReference type="AlphaFoldDB" id="I7L5F9"/>
<dbReference type="Proteomes" id="UP000009320">
    <property type="component" value="Unassembled WGS sequence"/>
</dbReference>
<evidence type="ECO:0000256" key="1">
    <source>
        <dbReference type="ARBA" id="ARBA00008857"/>
    </source>
</evidence>
<dbReference type="Pfam" id="PF14657">
    <property type="entry name" value="Arm-DNA-bind_4"/>
    <property type="match status" value="1"/>
</dbReference>
<evidence type="ECO:0000256" key="2">
    <source>
        <dbReference type="ARBA" id="ARBA00022908"/>
    </source>
</evidence>
<keyword evidence="3 5" id="KW-0238">DNA-binding</keyword>
<evidence type="ECO:0000313" key="9">
    <source>
        <dbReference type="Proteomes" id="UP000009320"/>
    </source>
</evidence>
<dbReference type="InterPro" id="IPR011010">
    <property type="entry name" value="DNA_brk_join_enz"/>
</dbReference>
<dbReference type="SUPFAM" id="SSF56349">
    <property type="entry name" value="DNA breaking-rejoining enzymes"/>
    <property type="match status" value="1"/>
</dbReference>
<proteinExistence type="inferred from homology"/>
<dbReference type="InterPro" id="IPR044068">
    <property type="entry name" value="CB"/>
</dbReference>
<feature type="domain" description="Tyr recombinase" evidence="6">
    <location>
        <begin position="166"/>
        <end position="359"/>
    </location>
</feature>
<dbReference type="eggNOG" id="COG0582">
    <property type="taxonomic scope" value="Bacteria"/>
</dbReference>
<dbReference type="InterPro" id="IPR028259">
    <property type="entry name" value="AP2-like_int_N"/>
</dbReference>
<evidence type="ECO:0000256" key="5">
    <source>
        <dbReference type="PROSITE-ProRule" id="PRU01248"/>
    </source>
</evidence>
<evidence type="ECO:0000313" key="8">
    <source>
        <dbReference type="EMBL" id="CCI81367.1"/>
    </source>
</evidence>
<evidence type="ECO:0000256" key="3">
    <source>
        <dbReference type="ARBA" id="ARBA00023125"/>
    </source>
</evidence>
<dbReference type="GO" id="GO:0003677">
    <property type="term" value="F:DNA binding"/>
    <property type="evidence" value="ECO:0007669"/>
    <property type="project" value="UniProtKB-UniRule"/>
</dbReference>
<keyword evidence="9" id="KW-1185">Reference proteome</keyword>
<organism evidence="8 9">
    <name type="scientific">Lactobacillus hominis DSM 23910 = CRBIP 24.179</name>
    <dbReference type="NCBI Taxonomy" id="1423758"/>
    <lineage>
        <taxon>Bacteria</taxon>
        <taxon>Bacillati</taxon>
        <taxon>Bacillota</taxon>
        <taxon>Bacilli</taxon>
        <taxon>Lactobacillales</taxon>
        <taxon>Lactobacillaceae</taxon>
        <taxon>Lactobacillus</taxon>
    </lineage>
</organism>
<sequence>MGVYLDKNGTWFVNKSWTDTGGKRHFKTKRGFKTKKEGQLFEAELILQIKNNVYNSDNPRFSSYFHEWVKTYKGELDKKTNAVRPNTLREYLLDEKRIIYGLANLKIKDITRFHYQNFINEFGQSHAQITVKKLNNHIRACVKYAIEDGLIQRDFTKGVQLSFNPKNTRQLTYLEDYQLKQLLHHLLKIRNSNYSGVYMIITIMYTGLRESEAAGLTWDCVNFDNLTLNINKAWDYKQKDYSPTKNKSSQRIIGMSPKLASLLKELKDNHPTKVFWSKSYQTLPQSRSLIDTLRRSLKELNINASGVHIHSLRHSQVAILLNADINIYDIAQRLGHEDIKTTQKIYAYQFKKHQAKVNKKINQALDAI</sequence>
<dbReference type="GO" id="GO:0006310">
    <property type="term" value="P:DNA recombination"/>
    <property type="evidence" value="ECO:0007669"/>
    <property type="project" value="UniProtKB-KW"/>
</dbReference>
<dbReference type="GO" id="GO:0015074">
    <property type="term" value="P:DNA integration"/>
    <property type="evidence" value="ECO:0007669"/>
    <property type="project" value="UniProtKB-KW"/>
</dbReference>
<dbReference type="CDD" id="cd01189">
    <property type="entry name" value="INT_ICEBs1_C_like"/>
    <property type="match status" value="1"/>
</dbReference>
<keyword evidence="2" id="KW-0229">DNA integration</keyword>
<comment type="similarity">
    <text evidence="1">Belongs to the 'phage' integrase family.</text>
</comment>
<dbReference type="PROSITE" id="PS51898">
    <property type="entry name" value="TYR_RECOMBINASE"/>
    <property type="match status" value="1"/>
</dbReference>
<dbReference type="InterPro" id="IPR004107">
    <property type="entry name" value="Integrase_SAM-like_N"/>
</dbReference>
<dbReference type="OrthoDB" id="9803188at2"/>
<dbReference type="STRING" id="1423758.FC41_GL001201"/>
<dbReference type="Gene3D" id="1.10.150.130">
    <property type="match status" value="1"/>
</dbReference>
<dbReference type="PATRIC" id="fig|1423758.3.peg.1215"/>
<dbReference type="PANTHER" id="PTHR30629:SF6">
    <property type="entry name" value="PROPHAGE INTEGRASE INTA-RELATED"/>
    <property type="match status" value="1"/>
</dbReference>
<dbReference type="Gene3D" id="1.10.443.10">
    <property type="entry name" value="Intergrase catalytic core"/>
    <property type="match status" value="1"/>
</dbReference>
<dbReference type="Pfam" id="PF14659">
    <property type="entry name" value="Phage_int_SAM_3"/>
    <property type="match status" value="1"/>
</dbReference>
<reference evidence="8 9" key="1">
    <citation type="submission" date="2012-06" db="EMBL/GenBank/DDBJ databases">
        <title>Draft Genome Sequence of Lactobacillus hominis Strain CRBIP 24.179T, isolated from human intestine.</title>
        <authorList>
            <person name="Cousin S."/>
            <person name="Ma L."/>
            <person name="Bizet C."/>
            <person name="Loux V."/>
            <person name="Bouchier C."/>
            <person name="Clermont D."/>
            <person name="Creno S."/>
        </authorList>
    </citation>
    <scope>NUCLEOTIDE SEQUENCE [LARGE SCALE GENOMIC DNA]</scope>
    <source>
        <strain evidence="9">CRBIP 24.179T</strain>
    </source>
</reference>
<dbReference type="Pfam" id="PF00589">
    <property type="entry name" value="Phage_integrase"/>
    <property type="match status" value="1"/>
</dbReference>
<evidence type="ECO:0000256" key="4">
    <source>
        <dbReference type="ARBA" id="ARBA00023172"/>
    </source>
</evidence>
<dbReference type="InterPro" id="IPR050808">
    <property type="entry name" value="Phage_Integrase"/>
</dbReference>
<dbReference type="GeneID" id="82846643"/>
<keyword evidence="4" id="KW-0233">DNA recombination</keyword>